<feature type="transmembrane region" description="Helical" evidence="1">
    <location>
        <begin position="133"/>
        <end position="151"/>
    </location>
</feature>
<name>A0A151ADG8_9EURY</name>
<keyword evidence="1" id="KW-0812">Transmembrane</keyword>
<evidence type="ECO:0000256" key="1">
    <source>
        <dbReference type="SAM" id="Phobius"/>
    </source>
</evidence>
<keyword evidence="3" id="KW-1185">Reference proteome</keyword>
<accession>A0A151ADG8</accession>
<evidence type="ECO:0008006" key="4">
    <source>
        <dbReference type="Google" id="ProtNLM"/>
    </source>
</evidence>
<proteinExistence type="predicted"/>
<protein>
    <recommendedName>
        <fullName evidence="4">DUF2243 domain-containing protein</fullName>
    </recommendedName>
</protein>
<dbReference type="RefSeq" id="WP_066382683.1">
    <property type="nucleotide sequence ID" value="NZ_LTAZ01000005.1"/>
</dbReference>
<reference evidence="2 3" key="1">
    <citation type="submission" date="2016-02" db="EMBL/GenBank/DDBJ databases">
        <title>Genome sequence of Halalkalicoccus paucihalophilus DSM 24557.</title>
        <authorList>
            <person name="Poehlein A."/>
            <person name="Daniel R."/>
        </authorList>
    </citation>
    <scope>NUCLEOTIDE SEQUENCE [LARGE SCALE GENOMIC DNA]</scope>
    <source>
        <strain evidence="2 3">DSM 24557</strain>
    </source>
</reference>
<dbReference type="OrthoDB" id="241278at2157"/>
<feature type="transmembrane region" description="Helical" evidence="1">
    <location>
        <begin position="12"/>
        <end position="35"/>
    </location>
</feature>
<keyword evidence="1" id="KW-0472">Membrane</keyword>
<dbReference type="Proteomes" id="UP000075321">
    <property type="component" value="Unassembled WGS sequence"/>
</dbReference>
<dbReference type="Pfam" id="PF10002">
    <property type="entry name" value="DUF2243"/>
    <property type="match status" value="1"/>
</dbReference>
<comment type="caution">
    <text evidence="2">The sequence shown here is derived from an EMBL/GenBank/DDBJ whole genome shotgun (WGS) entry which is preliminary data.</text>
</comment>
<dbReference type="EMBL" id="LTAZ01000005">
    <property type="protein sequence ID" value="KYH25689.1"/>
    <property type="molecule type" value="Genomic_DNA"/>
</dbReference>
<feature type="transmembrane region" description="Helical" evidence="1">
    <location>
        <begin position="55"/>
        <end position="79"/>
    </location>
</feature>
<dbReference type="AlphaFoldDB" id="A0A151ADG8"/>
<feature type="transmembrane region" description="Helical" evidence="1">
    <location>
        <begin position="91"/>
        <end position="108"/>
    </location>
</feature>
<dbReference type="PATRIC" id="fig|1008153.3.peg.2414"/>
<keyword evidence="1" id="KW-1133">Transmembrane helix</keyword>
<gene>
    <name evidence="2" type="ORF">HAPAU_23650</name>
</gene>
<organism evidence="2 3">
    <name type="scientific">Halalkalicoccus paucihalophilus</name>
    <dbReference type="NCBI Taxonomy" id="1008153"/>
    <lineage>
        <taxon>Archaea</taxon>
        <taxon>Methanobacteriati</taxon>
        <taxon>Methanobacteriota</taxon>
        <taxon>Stenosarchaea group</taxon>
        <taxon>Halobacteria</taxon>
        <taxon>Halobacteriales</taxon>
        <taxon>Halococcaceae</taxon>
        <taxon>Halalkalicoccus</taxon>
    </lineage>
</organism>
<sequence>MSDTGGHRRALLLWGGVFGFGLGAVLDVVVFHQILQTHHLLSSVYDPRTYDGLRTNVMFDGLFSLTMLLIAGLGAVMLWRTVNRAREPLSGLVVVGASLVGAGVFNVFDGTVDHYLLGIHDVVHGTEAWNPPWVLVSLLMLGAGLLALWVADRRRGPRGTTEEVAD</sequence>
<evidence type="ECO:0000313" key="3">
    <source>
        <dbReference type="Proteomes" id="UP000075321"/>
    </source>
</evidence>
<evidence type="ECO:0000313" key="2">
    <source>
        <dbReference type="EMBL" id="KYH25689.1"/>
    </source>
</evidence>
<dbReference type="InterPro" id="IPR018719">
    <property type="entry name" value="DUF2243_membrane"/>
</dbReference>